<feature type="chain" id="PRO_5004549728" description="Carbohydrate-binding module family 19 domain-containing protein" evidence="1">
    <location>
        <begin position="18"/>
        <end position="369"/>
    </location>
</feature>
<evidence type="ECO:0000256" key="1">
    <source>
        <dbReference type="SAM" id="SignalP"/>
    </source>
</evidence>
<dbReference type="AlphaFoldDB" id="S8DMD3"/>
<feature type="signal peptide" evidence="1">
    <location>
        <begin position="1"/>
        <end position="17"/>
    </location>
</feature>
<proteinExistence type="predicted"/>
<evidence type="ECO:0000313" key="3">
    <source>
        <dbReference type="Proteomes" id="UP000015241"/>
    </source>
</evidence>
<dbReference type="InParanoid" id="S8DMD3"/>
<dbReference type="InterPro" id="IPR053216">
    <property type="entry name" value="Appressorial_penetr-assoc"/>
</dbReference>
<dbReference type="HOGENOM" id="CLU_029378_1_1_1"/>
<keyword evidence="3" id="KW-1185">Reference proteome</keyword>
<evidence type="ECO:0000313" key="2">
    <source>
        <dbReference type="EMBL" id="EPS93802.1"/>
    </source>
</evidence>
<dbReference type="EMBL" id="KE504256">
    <property type="protein sequence ID" value="EPS93802.1"/>
    <property type="molecule type" value="Genomic_DNA"/>
</dbReference>
<gene>
    <name evidence="2" type="ORF">FOMPIDRAFT_53105</name>
</gene>
<dbReference type="OrthoDB" id="2336871at2759"/>
<dbReference type="Proteomes" id="UP000015241">
    <property type="component" value="Unassembled WGS sequence"/>
</dbReference>
<dbReference type="STRING" id="743788.S8DMD3"/>
<protein>
    <recommendedName>
        <fullName evidence="4">Carbohydrate-binding module family 19 domain-containing protein</fullName>
    </recommendedName>
</protein>
<organism evidence="2 3">
    <name type="scientific">Fomitopsis schrenkii</name>
    <name type="common">Brown rot fungus</name>
    <dbReference type="NCBI Taxonomy" id="2126942"/>
    <lineage>
        <taxon>Eukaryota</taxon>
        <taxon>Fungi</taxon>
        <taxon>Dikarya</taxon>
        <taxon>Basidiomycota</taxon>
        <taxon>Agaricomycotina</taxon>
        <taxon>Agaricomycetes</taxon>
        <taxon>Polyporales</taxon>
        <taxon>Fomitopsis</taxon>
    </lineage>
</organism>
<evidence type="ECO:0008006" key="4">
    <source>
        <dbReference type="Google" id="ProtNLM"/>
    </source>
</evidence>
<sequence length="369" mass="37221">MRFSSTFTLTLATVALALPHRVPRSSGFALQNGQTAIQQNAQFATLTANSSCESGTDACVQDSFAQCVGGKYVLQSCGSGLICAALPLVNSAGTSITCTTQADLAQRIAATGASSNSTSSGASSAVASGSSAAGGVATSATASAAVPSSTAGSSGNDTAAQSSLTLLDSLINTGFEDDGTNDSEPGELASATSSNNFINFCSTTNLPLTNGTQIKTGSCNSAPMGVIASTSAMPSAKFVNPTNFGTVPANTNFTVVLAIKNIETGWFVNPDTNFFAAPQQVNTSTGLVLGHSHIVIEEITSLNQTEPTDPTKFAFFTGLNAVAQNGQLTATVKGGLPKGVYRIATINAAANHQPVLVAVAQHGSLDDMV</sequence>
<accession>S8DMD3</accession>
<dbReference type="PANTHER" id="PTHR34587">
    <property type="entry name" value="VWFA DOMAIN-CONTAINING PROTEIN"/>
    <property type="match status" value="1"/>
</dbReference>
<name>S8DMD3_FOMSC</name>
<dbReference type="PANTHER" id="PTHR34587:SF2">
    <property type="entry name" value="G-PROTEIN COUPLED RECEPTORS FAMILY 1 PROFILE DOMAIN-CONTAINING PROTEIN"/>
    <property type="match status" value="1"/>
</dbReference>
<reference evidence="2 3" key="1">
    <citation type="journal article" date="2012" name="Science">
        <title>The Paleozoic origin of enzymatic lignin decomposition reconstructed from 31 fungal genomes.</title>
        <authorList>
            <person name="Floudas D."/>
            <person name="Binder M."/>
            <person name="Riley R."/>
            <person name="Barry K."/>
            <person name="Blanchette R.A."/>
            <person name="Henrissat B."/>
            <person name="Martinez A.T."/>
            <person name="Otillar R."/>
            <person name="Spatafora J.W."/>
            <person name="Yadav J.S."/>
            <person name="Aerts A."/>
            <person name="Benoit I."/>
            <person name="Boyd A."/>
            <person name="Carlson A."/>
            <person name="Copeland A."/>
            <person name="Coutinho P.M."/>
            <person name="de Vries R.P."/>
            <person name="Ferreira P."/>
            <person name="Findley K."/>
            <person name="Foster B."/>
            <person name="Gaskell J."/>
            <person name="Glotzer D."/>
            <person name="Gorecki P."/>
            <person name="Heitman J."/>
            <person name="Hesse C."/>
            <person name="Hori C."/>
            <person name="Igarashi K."/>
            <person name="Jurgens J.A."/>
            <person name="Kallen N."/>
            <person name="Kersten P."/>
            <person name="Kohler A."/>
            <person name="Kuees U."/>
            <person name="Kumar T.K.A."/>
            <person name="Kuo A."/>
            <person name="LaButti K."/>
            <person name="Larrondo L.F."/>
            <person name="Lindquist E."/>
            <person name="Ling A."/>
            <person name="Lombard V."/>
            <person name="Lucas S."/>
            <person name="Lundell T."/>
            <person name="Martin R."/>
            <person name="McLaughlin D.J."/>
            <person name="Morgenstern I."/>
            <person name="Morin E."/>
            <person name="Murat C."/>
            <person name="Nagy L.G."/>
            <person name="Nolan M."/>
            <person name="Ohm R.A."/>
            <person name="Patyshakuliyeva A."/>
            <person name="Rokas A."/>
            <person name="Ruiz-Duenas F.J."/>
            <person name="Sabat G."/>
            <person name="Salamov A."/>
            <person name="Samejima M."/>
            <person name="Schmutz J."/>
            <person name="Slot J.C."/>
            <person name="St John F."/>
            <person name="Stenlid J."/>
            <person name="Sun H."/>
            <person name="Sun S."/>
            <person name="Syed K."/>
            <person name="Tsang A."/>
            <person name="Wiebenga A."/>
            <person name="Young D."/>
            <person name="Pisabarro A."/>
            <person name="Eastwood D.C."/>
            <person name="Martin F."/>
            <person name="Cullen D."/>
            <person name="Grigoriev I.V."/>
            <person name="Hibbett D.S."/>
        </authorList>
    </citation>
    <scope>NUCLEOTIDE SEQUENCE</scope>
    <source>
        <strain evidence="3">FP-58527</strain>
    </source>
</reference>
<keyword evidence="1" id="KW-0732">Signal</keyword>
<dbReference type="eggNOG" id="ENOG502QU23">
    <property type="taxonomic scope" value="Eukaryota"/>
</dbReference>